<accession>A0AAV5K312</accession>
<dbReference type="PANTHER" id="PTHR31669:SF62">
    <property type="entry name" value="PROTEIN FAR1-RELATED SEQUENCE 1"/>
    <property type="match status" value="1"/>
</dbReference>
<feature type="compositionally biased region" description="Polar residues" evidence="7">
    <location>
        <begin position="795"/>
        <end position="830"/>
    </location>
</feature>
<comment type="caution">
    <text evidence="9">The sequence shown here is derived from an EMBL/GenBank/DDBJ whole genome shotgun (WGS) entry which is preliminary data.</text>
</comment>
<dbReference type="InterPro" id="IPR007527">
    <property type="entry name" value="Znf_SWIM"/>
</dbReference>
<evidence type="ECO:0000256" key="3">
    <source>
        <dbReference type="ARBA" id="ARBA00022771"/>
    </source>
</evidence>
<comment type="similarity">
    <text evidence="1 6">Belongs to the FHY3/FAR1 family.</text>
</comment>
<dbReference type="PROSITE" id="PS50966">
    <property type="entry name" value="ZF_SWIM"/>
    <property type="match status" value="1"/>
</dbReference>
<dbReference type="AlphaFoldDB" id="A0AAV5K312"/>
<dbReference type="GO" id="GO:0005634">
    <property type="term" value="C:nucleus"/>
    <property type="evidence" value="ECO:0007669"/>
    <property type="project" value="UniProtKB-SubCell"/>
</dbReference>
<comment type="subcellular location">
    <subcellularLocation>
        <location evidence="6">Nucleus</location>
    </subcellularLocation>
</comment>
<dbReference type="Pfam" id="PF10551">
    <property type="entry name" value="MULE"/>
    <property type="match status" value="1"/>
</dbReference>
<name>A0AAV5K312_9ROSI</name>
<evidence type="ECO:0000256" key="2">
    <source>
        <dbReference type="ARBA" id="ARBA00022723"/>
    </source>
</evidence>
<protein>
    <recommendedName>
        <fullName evidence="6">Protein FAR1-RELATED SEQUENCE</fullName>
    </recommendedName>
</protein>
<evidence type="ECO:0000259" key="8">
    <source>
        <dbReference type="PROSITE" id="PS50966"/>
    </source>
</evidence>
<evidence type="ECO:0000313" key="9">
    <source>
        <dbReference type="EMBL" id="GKV17999.1"/>
    </source>
</evidence>
<dbReference type="Pfam" id="PF03101">
    <property type="entry name" value="FAR1"/>
    <property type="match status" value="1"/>
</dbReference>
<keyword evidence="6" id="KW-0539">Nucleus</keyword>
<comment type="function">
    <text evidence="6">Putative transcription activator involved in regulating light control of development.</text>
</comment>
<keyword evidence="2 6" id="KW-0479">Metal-binding</keyword>
<feature type="region of interest" description="Disordered" evidence="7">
    <location>
        <begin position="893"/>
        <end position="917"/>
    </location>
</feature>
<dbReference type="InterPro" id="IPR006564">
    <property type="entry name" value="Znf_PMZ"/>
</dbReference>
<gene>
    <name evidence="9" type="ORF">SLEP1_g28436</name>
</gene>
<evidence type="ECO:0000256" key="6">
    <source>
        <dbReference type="RuleBase" id="RU367018"/>
    </source>
</evidence>
<dbReference type="EMBL" id="BPVZ01000049">
    <property type="protein sequence ID" value="GKV17999.1"/>
    <property type="molecule type" value="Genomic_DNA"/>
</dbReference>
<evidence type="ECO:0000256" key="5">
    <source>
        <dbReference type="PROSITE-ProRule" id="PRU00325"/>
    </source>
</evidence>
<feature type="region of interest" description="Disordered" evidence="7">
    <location>
        <begin position="795"/>
        <end position="836"/>
    </location>
</feature>
<dbReference type="SMART" id="SM00575">
    <property type="entry name" value="ZnF_PMZ"/>
    <property type="match status" value="1"/>
</dbReference>
<dbReference type="Pfam" id="PF04434">
    <property type="entry name" value="SWIM"/>
    <property type="match status" value="1"/>
</dbReference>
<dbReference type="PANTHER" id="PTHR31669">
    <property type="entry name" value="PROTEIN FAR1-RELATED SEQUENCE 10-RELATED"/>
    <property type="match status" value="1"/>
</dbReference>
<organism evidence="9 10">
    <name type="scientific">Rubroshorea leprosula</name>
    <dbReference type="NCBI Taxonomy" id="152421"/>
    <lineage>
        <taxon>Eukaryota</taxon>
        <taxon>Viridiplantae</taxon>
        <taxon>Streptophyta</taxon>
        <taxon>Embryophyta</taxon>
        <taxon>Tracheophyta</taxon>
        <taxon>Spermatophyta</taxon>
        <taxon>Magnoliopsida</taxon>
        <taxon>eudicotyledons</taxon>
        <taxon>Gunneridae</taxon>
        <taxon>Pentapetalae</taxon>
        <taxon>rosids</taxon>
        <taxon>malvids</taxon>
        <taxon>Malvales</taxon>
        <taxon>Dipterocarpaceae</taxon>
        <taxon>Rubroshorea</taxon>
    </lineage>
</organism>
<dbReference type="Proteomes" id="UP001054252">
    <property type="component" value="Unassembled WGS sequence"/>
</dbReference>
<feature type="compositionally biased region" description="Polar residues" evidence="7">
    <location>
        <begin position="752"/>
        <end position="761"/>
    </location>
</feature>
<evidence type="ECO:0000256" key="1">
    <source>
        <dbReference type="ARBA" id="ARBA00005889"/>
    </source>
</evidence>
<proteinExistence type="inferred from homology"/>
<feature type="region of interest" description="Disordered" evidence="7">
    <location>
        <begin position="714"/>
        <end position="763"/>
    </location>
</feature>
<dbReference type="GO" id="GO:0006355">
    <property type="term" value="P:regulation of DNA-templated transcription"/>
    <property type="evidence" value="ECO:0007669"/>
    <property type="project" value="UniProtKB-UniRule"/>
</dbReference>
<dbReference type="GO" id="GO:0008270">
    <property type="term" value="F:zinc ion binding"/>
    <property type="evidence" value="ECO:0007669"/>
    <property type="project" value="UniProtKB-UniRule"/>
</dbReference>
<keyword evidence="3 5" id="KW-0863">Zinc-finger</keyword>
<evidence type="ECO:0000256" key="7">
    <source>
        <dbReference type="SAM" id="MobiDB-lite"/>
    </source>
</evidence>
<feature type="compositionally biased region" description="Low complexity" evidence="7">
    <location>
        <begin position="714"/>
        <end position="724"/>
    </location>
</feature>
<feature type="domain" description="SWIM-type" evidence="8">
    <location>
        <begin position="592"/>
        <end position="639"/>
    </location>
</feature>
<feature type="compositionally biased region" description="Polar residues" evidence="7">
    <location>
        <begin position="893"/>
        <end position="904"/>
    </location>
</feature>
<reference evidence="9 10" key="1">
    <citation type="journal article" date="2021" name="Commun. Biol.">
        <title>The genome of Shorea leprosula (Dipterocarpaceae) highlights the ecological relevance of drought in aseasonal tropical rainforests.</title>
        <authorList>
            <person name="Ng K.K.S."/>
            <person name="Kobayashi M.J."/>
            <person name="Fawcett J.A."/>
            <person name="Hatakeyama M."/>
            <person name="Paape T."/>
            <person name="Ng C.H."/>
            <person name="Ang C.C."/>
            <person name="Tnah L.H."/>
            <person name="Lee C.T."/>
            <person name="Nishiyama T."/>
            <person name="Sese J."/>
            <person name="O'Brien M.J."/>
            <person name="Copetti D."/>
            <person name="Mohd Noor M.I."/>
            <person name="Ong R.C."/>
            <person name="Putra M."/>
            <person name="Sireger I.Z."/>
            <person name="Indrioko S."/>
            <person name="Kosugi Y."/>
            <person name="Izuno A."/>
            <person name="Isagi Y."/>
            <person name="Lee S.L."/>
            <person name="Shimizu K.K."/>
        </authorList>
    </citation>
    <scope>NUCLEOTIDE SEQUENCE [LARGE SCALE GENOMIC DNA]</scope>
    <source>
        <strain evidence="9">214</strain>
    </source>
</reference>
<dbReference type="InterPro" id="IPR004330">
    <property type="entry name" value="FAR1_DNA_bnd_dom"/>
</dbReference>
<keyword evidence="4 6" id="KW-0862">Zinc</keyword>
<evidence type="ECO:0000313" key="10">
    <source>
        <dbReference type="Proteomes" id="UP001054252"/>
    </source>
</evidence>
<sequence length="917" mass="104495">MFPTGIDLEQPSGQCHTEDMDVTVLGNRDERHDAGQVSINSCNVDVVIKENTGPNVSGVMRDGRQEVHARDGINLNSVNNLEPHDGMEFESKEEAFSFYKEYARSIGFATVTKASRRSRISGNFIDAKFVCTRYGKKRESRSLETVEPVLNADDTTVPLRKKRNRVNQSWSKTDCKACMHVKRKQDGRWIIHSFIKEHNHEIFPDEAYHFRGHRNLDIGKSNVDSSNAIRARTKKMFVSMSRQSAGYKTSKNQMGGAANQFANSKHLALDEGDAQIMLDHFISMQDENPNFFYAIDLNEEHRLRNVFWVDAKGRLDYSYFADVVFFDTTFIKNEYKLPFAPFIGVNNHFQPLVLGCALVVDESKLTYVWLLRAWLRAMGGRAPRVILTDQDKTLKEAIAEVFPDTRHCFCLWHILSKIPEKLAYVTRQDENFMGKFNKCILKSWTTEQFEKRWGKFADRFNLRNDAWFQSLYEDRELWVPTFMRGTFLAGLSTAQRSDCLNTLFDKYIQRKTTLKEFLDHYKAILQEKCEEEAKADFETWHKQPGLKSPSLFGKQMVTMYTHAIFRKFQVEVLGVVACHPRKECEDGAVRTFRVQDFEENQDFILVWNETTADISCLCHGFEFNGFLCRHALIVLQMSGVQSIPSQYVLRRWTKDAKGRQTAREQTANLESRVQRYNDLCQRGFRLGDEGSLSQESYDIALNALEEALRKCESVNSSTPSISVPTSPPRRGPHDIEEANHGNSTSKAKKKNGTSQKRQVNQEPEAISIGLQDNWHRMGPPSIQASALDCSYESQANMHGPEQLNSRTPSSDGLFGTQQPVQGMGQLNSVTPGRGDFYSNQHGMPGLGKSNSFTPIHGANYMTQQRLHGMGQLHFRAQTIPGVLDIHDDLENMDQSNVGASQSHGEASKQLHSKNISR</sequence>
<keyword evidence="10" id="KW-1185">Reference proteome</keyword>
<evidence type="ECO:0000256" key="4">
    <source>
        <dbReference type="ARBA" id="ARBA00022833"/>
    </source>
</evidence>
<dbReference type="InterPro" id="IPR031052">
    <property type="entry name" value="FHY3/FAR1"/>
</dbReference>
<dbReference type="InterPro" id="IPR018289">
    <property type="entry name" value="MULE_transposase_dom"/>
</dbReference>